<evidence type="ECO:0000256" key="7">
    <source>
        <dbReference type="ARBA" id="ARBA00023134"/>
    </source>
</evidence>
<evidence type="ECO:0000256" key="9">
    <source>
        <dbReference type="ARBA" id="ARBA00023306"/>
    </source>
</evidence>
<feature type="compositionally biased region" description="Low complexity" evidence="10">
    <location>
        <begin position="135"/>
        <end position="147"/>
    </location>
</feature>
<dbReference type="InterPro" id="IPR006073">
    <property type="entry name" value="GTP-bd"/>
</dbReference>
<organism evidence="12 13">
    <name type="scientific">Chlorella vulgaris</name>
    <name type="common">Green alga</name>
    <dbReference type="NCBI Taxonomy" id="3077"/>
    <lineage>
        <taxon>Eukaryota</taxon>
        <taxon>Viridiplantae</taxon>
        <taxon>Chlorophyta</taxon>
        <taxon>core chlorophytes</taxon>
        <taxon>Trebouxiophyceae</taxon>
        <taxon>Chlorellales</taxon>
        <taxon>Chlorellaceae</taxon>
        <taxon>Chlorella clade</taxon>
        <taxon>Chlorella</taxon>
    </lineage>
</organism>
<evidence type="ECO:0000313" key="13">
    <source>
        <dbReference type="Proteomes" id="UP001055712"/>
    </source>
</evidence>
<evidence type="ECO:0000313" key="12">
    <source>
        <dbReference type="EMBL" id="KAI3433937.1"/>
    </source>
</evidence>
<dbReference type="EMBL" id="SIDB01000004">
    <property type="protein sequence ID" value="KAI3433937.1"/>
    <property type="molecule type" value="Genomic_DNA"/>
</dbReference>
<dbReference type="Pfam" id="PF01926">
    <property type="entry name" value="MMR_HSR1"/>
    <property type="match status" value="1"/>
</dbReference>
<evidence type="ECO:0000256" key="8">
    <source>
        <dbReference type="ARBA" id="ARBA00023210"/>
    </source>
</evidence>
<sequence>MSLLPQLLGLARHCRYVWVRPHATQASLRISAAAGTSSGSGGGNLAAPVRSPQQQRRGVAAGAGRRGNVFLDDSPKRRTPADAQYNEPTSGQPLFDSSRFNYDSDEEEQQRQAAQEQEHEEDHQAAADNGQDQEAASSTTAAAAAAQQLRRRARGGLGAAAAVAAASAGLQEGQDLVLPPARAVKIKTAEFVKSSVTVDQCPAARYPEFAVIGRSNVGKSSLINMITGRNALAMVSKTPGKTRCINHFVINGSWFLVDLPGYGYAKTSKVNAVEWNRFTREYFVERETLVTVLLLVDASIPPMPLDVACAAWFAEAEIPFTIVFTKLDKKKKGGSPSDENIAAFEEQVGEACGYVPPTIRTSSKSGQGRTELLAHVAQLRDFFNKGRHGM</sequence>
<evidence type="ECO:0000256" key="2">
    <source>
        <dbReference type="ARBA" id="ARBA00009638"/>
    </source>
</evidence>
<keyword evidence="4" id="KW-0479">Metal-binding</keyword>
<reference evidence="12" key="2">
    <citation type="submission" date="2020-11" db="EMBL/GenBank/DDBJ databases">
        <authorList>
            <person name="Cecchin M."/>
            <person name="Marcolungo L."/>
            <person name="Rossato M."/>
            <person name="Girolomoni L."/>
            <person name="Cosentino E."/>
            <person name="Cuine S."/>
            <person name="Li-Beisson Y."/>
            <person name="Delledonne M."/>
            <person name="Ballottari M."/>
        </authorList>
    </citation>
    <scope>NUCLEOTIDE SEQUENCE</scope>
    <source>
        <strain evidence="12">211/11P</strain>
        <tissue evidence="12">Whole cell</tissue>
    </source>
</reference>
<dbReference type="GO" id="GO:0046872">
    <property type="term" value="F:metal ion binding"/>
    <property type="evidence" value="ECO:0007669"/>
    <property type="project" value="UniProtKB-KW"/>
</dbReference>
<comment type="cofactor">
    <cofactor evidence="1">
        <name>Mg(2+)</name>
        <dbReference type="ChEBI" id="CHEBI:18420"/>
    </cofactor>
</comment>
<keyword evidence="5" id="KW-0547">Nucleotide-binding</keyword>
<comment type="similarity">
    <text evidence="2">Belongs to the TRAFAC class TrmE-Era-EngA-EngB-Septin-like GTPase superfamily. EngB GTPase family.</text>
</comment>
<dbReference type="InterPro" id="IPR019987">
    <property type="entry name" value="GTP-bd_ribosome_bio_YsxC"/>
</dbReference>
<dbReference type="HAMAP" id="MF_00321">
    <property type="entry name" value="GTPase_EngB"/>
    <property type="match status" value="1"/>
</dbReference>
<dbReference type="GO" id="GO:0005525">
    <property type="term" value="F:GTP binding"/>
    <property type="evidence" value="ECO:0007669"/>
    <property type="project" value="UniProtKB-KW"/>
</dbReference>
<reference evidence="12" key="1">
    <citation type="journal article" date="2019" name="Plant J.">
        <title>Chlorella vulgaris genome assembly and annotation reveals the molecular basis for metabolic acclimation to high light conditions.</title>
        <authorList>
            <person name="Cecchin M."/>
            <person name="Marcolungo L."/>
            <person name="Rossato M."/>
            <person name="Girolomoni L."/>
            <person name="Cosentino E."/>
            <person name="Cuine S."/>
            <person name="Li-Beisson Y."/>
            <person name="Delledonne M."/>
            <person name="Ballottari M."/>
        </authorList>
    </citation>
    <scope>NUCLEOTIDE SEQUENCE</scope>
    <source>
        <strain evidence="12">211/11P</strain>
    </source>
</reference>
<dbReference type="PANTHER" id="PTHR11649:SF13">
    <property type="entry name" value="ENGB-TYPE G DOMAIN-CONTAINING PROTEIN"/>
    <property type="match status" value="1"/>
</dbReference>
<name>A0A9D4YYT4_CHLVU</name>
<comment type="caution">
    <text evidence="12">The sequence shown here is derived from an EMBL/GenBank/DDBJ whole genome shotgun (WGS) entry which is preliminary data.</text>
</comment>
<dbReference type="NCBIfam" id="TIGR03598">
    <property type="entry name" value="GTPase_YsxC"/>
    <property type="match status" value="1"/>
</dbReference>
<dbReference type="AlphaFoldDB" id="A0A9D4YYT4"/>
<dbReference type="CDD" id="cd01876">
    <property type="entry name" value="YihA_EngB"/>
    <property type="match status" value="1"/>
</dbReference>
<gene>
    <name evidence="12" type="ORF">D9Q98_003739</name>
</gene>
<proteinExistence type="inferred from homology"/>
<dbReference type="GO" id="GO:0051301">
    <property type="term" value="P:cell division"/>
    <property type="evidence" value="ECO:0007669"/>
    <property type="project" value="UniProtKB-KW"/>
</dbReference>
<evidence type="ECO:0000256" key="4">
    <source>
        <dbReference type="ARBA" id="ARBA00022723"/>
    </source>
</evidence>
<dbReference type="SUPFAM" id="SSF52540">
    <property type="entry name" value="P-loop containing nucleoside triphosphate hydrolases"/>
    <property type="match status" value="1"/>
</dbReference>
<evidence type="ECO:0000259" key="11">
    <source>
        <dbReference type="PROSITE" id="PS51706"/>
    </source>
</evidence>
<evidence type="ECO:0000256" key="10">
    <source>
        <dbReference type="SAM" id="MobiDB-lite"/>
    </source>
</evidence>
<feature type="compositionally biased region" description="Low complexity" evidence="10">
    <location>
        <begin position="53"/>
        <end position="67"/>
    </location>
</feature>
<dbReference type="PROSITE" id="PS51706">
    <property type="entry name" value="G_ENGB"/>
    <property type="match status" value="1"/>
</dbReference>
<evidence type="ECO:0000256" key="3">
    <source>
        <dbReference type="ARBA" id="ARBA00022618"/>
    </source>
</evidence>
<keyword evidence="6" id="KW-0460">Magnesium</keyword>
<accession>A0A9D4YYT4</accession>
<feature type="region of interest" description="Disordered" evidence="10">
    <location>
        <begin position="34"/>
        <end position="147"/>
    </location>
</feature>
<keyword evidence="3" id="KW-0132">Cell division</keyword>
<keyword evidence="9" id="KW-0131">Cell cycle</keyword>
<evidence type="ECO:0000256" key="1">
    <source>
        <dbReference type="ARBA" id="ARBA00001946"/>
    </source>
</evidence>
<evidence type="ECO:0000256" key="6">
    <source>
        <dbReference type="ARBA" id="ARBA00022842"/>
    </source>
</evidence>
<dbReference type="Gene3D" id="3.40.50.300">
    <property type="entry name" value="P-loop containing nucleotide triphosphate hydrolases"/>
    <property type="match status" value="1"/>
</dbReference>
<feature type="compositionally biased region" description="Basic and acidic residues" evidence="10">
    <location>
        <begin position="116"/>
        <end position="125"/>
    </location>
</feature>
<keyword evidence="13" id="KW-1185">Reference proteome</keyword>
<protein>
    <recommendedName>
        <fullName evidence="11">EngB-type G domain-containing protein</fullName>
    </recommendedName>
</protein>
<keyword evidence="8" id="KW-0717">Septation</keyword>
<dbReference type="InterPro" id="IPR027417">
    <property type="entry name" value="P-loop_NTPase"/>
</dbReference>
<evidence type="ECO:0000256" key="5">
    <source>
        <dbReference type="ARBA" id="ARBA00022741"/>
    </source>
</evidence>
<dbReference type="InterPro" id="IPR030393">
    <property type="entry name" value="G_ENGB_dom"/>
</dbReference>
<dbReference type="OrthoDB" id="391988at2759"/>
<feature type="domain" description="EngB-type G" evidence="11">
    <location>
        <begin position="205"/>
        <end position="382"/>
    </location>
</feature>
<dbReference type="Proteomes" id="UP001055712">
    <property type="component" value="Unassembled WGS sequence"/>
</dbReference>
<keyword evidence="7" id="KW-0342">GTP-binding</keyword>
<dbReference type="PANTHER" id="PTHR11649">
    <property type="entry name" value="MSS1/TRME-RELATED GTP-BINDING PROTEIN"/>
    <property type="match status" value="1"/>
</dbReference>